<dbReference type="SUPFAM" id="SSF109604">
    <property type="entry name" value="HD-domain/PDEase-like"/>
    <property type="match status" value="1"/>
</dbReference>
<evidence type="ECO:0000313" key="3">
    <source>
        <dbReference type="Proteomes" id="UP000628736"/>
    </source>
</evidence>
<dbReference type="Pfam" id="PF01966">
    <property type="entry name" value="HD"/>
    <property type="match status" value="1"/>
</dbReference>
<dbReference type="PROSITE" id="PS51831">
    <property type="entry name" value="HD"/>
    <property type="match status" value="1"/>
</dbReference>
<dbReference type="InterPro" id="IPR006674">
    <property type="entry name" value="HD_domain"/>
</dbReference>
<dbReference type="EMBL" id="JACOPO010000007">
    <property type="protein sequence ID" value="MBC5723246.1"/>
    <property type="molecule type" value="Genomic_DNA"/>
</dbReference>
<dbReference type="SMART" id="SM00471">
    <property type="entry name" value="HDc"/>
    <property type="match status" value="1"/>
</dbReference>
<sequence length="220" mass="24456">MSVTFQDIQNSVEIRTYITQADASLIALGFTEHSFAHVGRCADVAARILNELGYPAREVELARIAAFMHDIGNVVNRHDHAISGATMAFRILDKMGMEPAEVATVITAIGHHDDSTAFPVNAVAAALILADKTDVRRSRVRNNDVINFDIHDRVNYAVERSEVLLDTVSGTVTLSLTINTQVCAVMDYFEIFLQRMVLCRKAAEFFHLQFHLEINGQILL</sequence>
<gene>
    <name evidence="2" type="ORF">H8S11_10545</name>
</gene>
<keyword evidence="3" id="KW-1185">Reference proteome</keyword>
<dbReference type="AlphaFoldDB" id="A0A8J6MDK0"/>
<dbReference type="InterPro" id="IPR003607">
    <property type="entry name" value="HD/PDEase_dom"/>
</dbReference>
<dbReference type="Proteomes" id="UP000628736">
    <property type="component" value="Unassembled WGS sequence"/>
</dbReference>
<dbReference type="Gene3D" id="1.10.3210.10">
    <property type="entry name" value="Hypothetical protein af1432"/>
    <property type="match status" value="1"/>
</dbReference>
<name>A0A8J6MDK0_9FIRM</name>
<reference evidence="2" key="1">
    <citation type="submission" date="2020-08" db="EMBL/GenBank/DDBJ databases">
        <title>Genome public.</title>
        <authorList>
            <person name="Liu C."/>
            <person name="Sun Q."/>
        </authorList>
    </citation>
    <scope>NUCLEOTIDE SEQUENCE</scope>
    <source>
        <strain evidence="2">NSJ-23</strain>
    </source>
</reference>
<organism evidence="2 3">
    <name type="scientific">Flintibacter hominis</name>
    <dbReference type="NCBI Taxonomy" id="2763048"/>
    <lineage>
        <taxon>Bacteria</taxon>
        <taxon>Bacillati</taxon>
        <taxon>Bacillota</taxon>
        <taxon>Clostridia</taxon>
        <taxon>Eubacteriales</taxon>
        <taxon>Flintibacter</taxon>
    </lineage>
</organism>
<dbReference type="CDD" id="cd00077">
    <property type="entry name" value="HDc"/>
    <property type="match status" value="1"/>
</dbReference>
<dbReference type="RefSeq" id="WP_147573376.1">
    <property type="nucleotide sequence ID" value="NZ_JACOPO010000007.1"/>
</dbReference>
<evidence type="ECO:0000313" key="2">
    <source>
        <dbReference type="EMBL" id="MBC5723246.1"/>
    </source>
</evidence>
<protein>
    <submittedName>
        <fullName evidence="2">HD domain-containing protein</fullName>
    </submittedName>
</protein>
<evidence type="ECO:0000259" key="1">
    <source>
        <dbReference type="PROSITE" id="PS51831"/>
    </source>
</evidence>
<accession>A0A8J6MDK0</accession>
<proteinExistence type="predicted"/>
<feature type="domain" description="HD" evidence="1">
    <location>
        <begin position="34"/>
        <end position="136"/>
    </location>
</feature>
<comment type="caution">
    <text evidence="2">The sequence shown here is derived from an EMBL/GenBank/DDBJ whole genome shotgun (WGS) entry which is preliminary data.</text>
</comment>